<evidence type="ECO:0000313" key="1">
    <source>
        <dbReference type="EMBL" id="NJP36194.1"/>
    </source>
</evidence>
<sequence>MFKEYLYDRNKELKWNWRADELIERGEEIDLYFKGEFYGRCSSYEEAFHLLTIQHAFIDVWTNQSRFE</sequence>
<proteinExistence type="predicted"/>
<dbReference type="RefSeq" id="WP_168004464.1">
    <property type="nucleotide sequence ID" value="NZ_JAATHJ010000001.1"/>
</dbReference>
<dbReference type="AlphaFoldDB" id="A0A969PNS8"/>
<comment type="caution">
    <text evidence="1">The sequence shown here is derived from an EMBL/GenBank/DDBJ whole genome shotgun (WGS) entry which is preliminary data.</text>
</comment>
<evidence type="ECO:0000313" key="2">
    <source>
        <dbReference type="Proteomes" id="UP000752012"/>
    </source>
</evidence>
<accession>A0A969PNS8</accession>
<gene>
    <name evidence="1" type="ORF">HCN83_01185</name>
</gene>
<keyword evidence="2" id="KW-1185">Reference proteome</keyword>
<protein>
    <submittedName>
        <fullName evidence="1">Uncharacterized protein</fullName>
    </submittedName>
</protein>
<organism evidence="1 2">
    <name type="scientific">Alkalicoccus luteus</name>
    <dbReference type="NCBI Taxonomy" id="1237094"/>
    <lineage>
        <taxon>Bacteria</taxon>
        <taxon>Bacillati</taxon>
        <taxon>Bacillota</taxon>
        <taxon>Bacilli</taxon>
        <taxon>Bacillales</taxon>
        <taxon>Bacillaceae</taxon>
        <taxon>Alkalicoccus</taxon>
    </lineage>
</organism>
<name>A0A969PNS8_9BACI</name>
<dbReference type="Proteomes" id="UP000752012">
    <property type="component" value="Unassembled WGS sequence"/>
</dbReference>
<reference evidence="1 2" key="1">
    <citation type="submission" date="2020-03" db="EMBL/GenBank/DDBJ databases">
        <title>Assessment of the enzymatic potential of alkaline-tolerant lipase obtained from Bacillus luteus H11 (technogenic soil) for the bioremediation of saline soils contaminated with petroleum substances.</title>
        <authorList>
            <person name="Kalwasinska A."/>
        </authorList>
    </citation>
    <scope>NUCLEOTIDE SEQUENCE [LARGE SCALE GENOMIC DNA]</scope>
    <source>
        <strain evidence="1 2">H11</strain>
    </source>
</reference>
<dbReference type="EMBL" id="JAATHJ010000001">
    <property type="protein sequence ID" value="NJP36194.1"/>
    <property type="molecule type" value="Genomic_DNA"/>
</dbReference>